<sequence>MKLALVQPHPPAPCPDQTLAAIESWVTGLAALGADLVVLPELILPGYNRPERHRSAAQPLGGAWCTAMAALARTAGTALCYGWAERAGGQIFNAASVIDKKGTQIAHYRKIQLFGAVERASFAFGTEAPAVFDLGGTRMGLLICYDIEFPEHARGLARAGAEVILVPTANPAGYDHVPEILVRARASENALSIAYANYTGTDHGLRFGGRSLIAGPDGQALAQAGSAPAVLLVDLPQRQDCRPETISAQLTDLRQPFGAEETAR</sequence>
<organism evidence="4 5">
    <name type="scientific">Rhodobacter lacus</name>
    <dbReference type="NCBI Taxonomy" id="1641972"/>
    <lineage>
        <taxon>Bacteria</taxon>
        <taxon>Pseudomonadati</taxon>
        <taxon>Pseudomonadota</taxon>
        <taxon>Alphaproteobacteria</taxon>
        <taxon>Rhodobacterales</taxon>
        <taxon>Rhodobacter group</taxon>
        <taxon>Rhodobacter</taxon>
    </lineage>
</organism>
<accession>A0ABW5A6T0</accession>
<dbReference type="RefSeq" id="WP_377389065.1">
    <property type="nucleotide sequence ID" value="NZ_JBHUIX010000009.1"/>
</dbReference>
<protein>
    <submittedName>
        <fullName evidence="4">Carbon-nitrogen hydrolase family protein</fullName>
    </submittedName>
</protein>
<comment type="caution">
    <text evidence="4">The sequence shown here is derived from an EMBL/GenBank/DDBJ whole genome shotgun (WGS) entry which is preliminary data.</text>
</comment>
<reference evidence="5" key="1">
    <citation type="journal article" date="2019" name="Int. J. Syst. Evol. Microbiol.">
        <title>The Global Catalogue of Microorganisms (GCM) 10K type strain sequencing project: providing services to taxonomists for standard genome sequencing and annotation.</title>
        <authorList>
            <consortium name="The Broad Institute Genomics Platform"/>
            <consortium name="The Broad Institute Genome Sequencing Center for Infectious Disease"/>
            <person name="Wu L."/>
            <person name="Ma J."/>
        </authorList>
    </citation>
    <scope>NUCLEOTIDE SEQUENCE [LARGE SCALE GENOMIC DNA]</scope>
    <source>
        <strain evidence="5">CCUG 55131</strain>
    </source>
</reference>
<name>A0ABW5A6T0_9RHOB</name>
<keyword evidence="2 4" id="KW-0378">Hydrolase</keyword>
<dbReference type="InterPro" id="IPR044083">
    <property type="entry name" value="RamA-like"/>
</dbReference>
<evidence type="ECO:0000256" key="1">
    <source>
        <dbReference type="ARBA" id="ARBA00010613"/>
    </source>
</evidence>
<gene>
    <name evidence="4" type="ORF">ACFSM0_08020</name>
</gene>
<dbReference type="InterPro" id="IPR001110">
    <property type="entry name" value="UPF0012_CS"/>
</dbReference>
<dbReference type="PANTHER" id="PTHR43674:SF2">
    <property type="entry name" value="BETA-UREIDOPROPIONASE"/>
    <property type="match status" value="1"/>
</dbReference>
<dbReference type="SUPFAM" id="SSF56317">
    <property type="entry name" value="Carbon-nitrogen hydrolase"/>
    <property type="match status" value="1"/>
</dbReference>
<keyword evidence="5" id="KW-1185">Reference proteome</keyword>
<dbReference type="PROSITE" id="PS50263">
    <property type="entry name" value="CN_HYDROLASE"/>
    <property type="match status" value="1"/>
</dbReference>
<evidence type="ECO:0000313" key="4">
    <source>
        <dbReference type="EMBL" id="MFD2174032.1"/>
    </source>
</evidence>
<dbReference type="PROSITE" id="PS01227">
    <property type="entry name" value="UPF0012"/>
    <property type="match status" value="1"/>
</dbReference>
<evidence type="ECO:0000259" key="3">
    <source>
        <dbReference type="PROSITE" id="PS50263"/>
    </source>
</evidence>
<dbReference type="InterPro" id="IPR003010">
    <property type="entry name" value="C-N_Hydrolase"/>
</dbReference>
<dbReference type="Proteomes" id="UP001597413">
    <property type="component" value="Unassembled WGS sequence"/>
</dbReference>
<proteinExistence type="inferred from homology"/>
<dbReference type="CDD" id="cd07576">
    <property type="entry name" value="R-amidase_like"/>
    <property type="match status" value="1"/>
</dbReference>
<evidence type="ECO:0000313" key="5">
    <source>
        <dbReference type="Proteomes" id="UP001597413"/>
    </source>
</evidence>
<dbReference type="Pfam" id="PF00795">
    <property type="entry name" value="CN_hydrolase"/>
    <property type="match status" value="1"/>
</dbReference>
<dbReference type="InterPro" id="IPR050345">
    <property type="entry name" value="Aliph_Amidase/BUP"/>
</dbReference>
<dbReference type="EMBL" id="JBHUIX010000009">
    <property type="protein sequence ID" value="MFD2174032.1"/>
    <property type="molecule type" value="Genomic_DNA"/>
</dbReference>
<evidence type="ECO:0000256" key="2">
    <source>
        <dbReference type="ARBA" id="ARBA00022801"/>
    </source>
</evidence>
<feature type="domain" description="CN hydrolase" evidence="3">
    <location>
        <begin position="1"/>
        <end position="237"/>
    </location>
</feature>
<dbReference type="InterPro" id="IPR036526">
    <property type="entry name" value="C-N_Hydrolase_sf"/>
</dbReference>
<comment type="similarity">
    <text evidence="1">Belongs to the carbon-nitrogen hydrolase superfamily. NIT1/NIT2 family.</text>
</comment>
<dbReference type="GO" id="GO:0016787">
    <property type="term" value="F:hydrolase activity"/>
    <property type="evidence" value="ECO:0007669"/>
    <property type="project" value="UniProtKB-KW"/>
</dbReference>
<dbReference type="PANTHER" id="PTHR43674">
    <property type="entry name" value="NITRILASE C965.09-RELATED"/>
    <property type="match status" value="1"/>
</dbReference>
<dbReference type="Gene3D" id="3.60.110.10">
    <property type="entry name" value="Carbon-nitrogen hydrolase"/>
    <property type="match status" value="1"/>
</dbReference>